<name>A0A1H6ECB1_9PSEU</name>
<dbReference type="Proteomes" id="UP000236729">
    <property type="component" value="Unassembled WGS sequence"/>
</dbReference>
<evidence type="ECO:0000313" key="4">
    <source>
        <dbReference type="Proteomes" id="UP000236729"/>
    </source>
</evidence>
<proteinExistence type="predicted"/>
<sequence length="46" mass="5146">MRLRRMRHLPRCGPFGVAAAVATKMKMFEETALTLVESSVLVNLLT</sequence>
<protein>
    <submittedName>
        <fullName evidence="1">Uncharacterized protein</fullName>
    </submittedName>
</protein>
<accession>A0A1I1TMF0</accession>
<dbReference type="AlphaFoldDB" id="A0A1H6ECB1"/>
<reference evidence="1" key="1">
    <citation type="submission" date="2016-10" db="EMBL/GenBank/DDBJ databases">
        <authorList>
            <person name="de Groot N.N."/>
        </authorList>
    </citation>
    <scope>NUCLEOTIDE SEQUENCE [LARGE SCALE GENOMIC DNA]</scope>
    <source>
        <strain evidence="1">ATCC 20501</strain>
    </source>
</reference>
<dbReference type="EMBL" id="FNVB01000010">
    <property type="protein sequence ID" value="SEG95407.1"/>
    <property type="molecule type" value="Genomic_DNA"/>
</dbReference>
<reference evidence="3 4" key="2">
    <citation type="submission" date="2016-10" db="EMBL/GenBank/DDBJ databases">
        <authorList>
            <person name="Varghese N."/>
            <person name="Submissions S."/>
        </authorList>
    </citation>
    <scope>NUCLEOTIDE SEQUENCE [LARGE SCALE GENOMIC DNA]</scope>
    <source>
        <strain evidence="4">ATCC 20501</strain>
        <strain evidence="2 3">CGMCC 4.3529</strain>
    </source>
</reference>
<gene>
    <name evidence="1" type="ORF">SAMN02982929_06187</name>
    <name evidence="2" type="ORF">SAMN05216506_10599</name>
</gene>
<evidence type="ECO:0000313" key="2">
    <source>
        <dbReference type="EMBL" id="SFD56650.1"/>
    </source>
</evidence>
<dbReference type="Proteomes" id="UP000199690">
    <property type="component" value="Unassembled WGS sequence"/>
</dbReference>
<keyword evidence="3" id="KW-1185">Reference proteome</keyword>
<accession>A0A1H6ECB1</accession>
<evidence type="ECO:0000313" key="3">
    <source>
        <dbReference type="Proteomes" id="UP000199690"/>
    </source>
</evidence>
<dbReference type="EMBL" id="FOME01000005">
    <property type="protein sequence ID" value="SFD56650.1"/>
    <property type="molecule type" value="Genomic_DNA"/>
</dbReference>
<organism evidence="1 4">
    <name type="scientific">Saccharopolyspora kobensis</name>
    <dbReference type="NCBI Taxonomy" id="146035"/>
    <lineage>
        <taxon>Bacteria</taxon>
        <taxon>Bacillati</taxon>
        <taxon>Actinomycetota</taxon>
        <taxon>Actinomycetes</taxon>
        <taxon>Pseudonocardiales</taxon>
        <taxon>Pseudonocardiaceae</taxon>
        <taxon>Saccharopolyspora</taxon>
    </lineage>
</organism>
<evidence type="ECO:0000313" key="1">
    <source>
        <dbReference type="EMBL" id="SEG95407.1"/>
    </source>
</evidence>